<organism evidence="2 3">
    <name type="scientific">Smittium angustum</name>
    <dbReference type="NCBI Taxonomy" id="133377"/>
    <lineage>
        <taxon>Eukaryota</taxon>
        <taxon>Fungi</taxon>
        <taxon>Fungi incertae sedis</taxon>
        <taxon>Zoopagomycota</taxon>
        <taxon>Kickxellomycotina</taxon>
        <taxon>Harpellomycetes</taxon>
        <taxon>Harpellales</taxon>
        <taxon>Legeriomycetaceae</taxon>
        <taxon>Smittium</taxon>
    </lineage>
</organism>
<reference evidence="2 3" key="1">
    <citation type="journal article" date="2018" name="MBio">
        <title>Comparative Genomics Reveals the Core Gene Toolbox for the Fungus-Insect Symbiosis.</title>
        <authorList>
            <person name="Wang Y."/>
            <person name="Stata M."/>
            <person name="Wang W."/>
            <person name="Stajich J.E."/>
            <person name="White M.M."/>
            <person name="Moncalvo J.M."/>
        </authorList>
    </citation>
    <scope>NUCLEOTIDE SEQUENCE [LARGE SCALE GENOMIC DNA]</scope>
    <source>
        <strain evidence="2 3">AUS-126-30</strain>
    </source>
</reference>
<dbReference type="EMBL" id="MBFU01000580">
    <property type="protein sequence ID" value="PVZ98208.1"/>
    <property type="molecule type" value="Genomic_DNA"/>
</dbReference>
<sequence>MSGTEKRGLKDRMSYMTGYMESKAGKLMNKKDWIDEGEKKMNMSKDKGTIANKVMDAEASVADVLDTTAGEIRQSVQGMHAGESHVNESSASGAQSSGTQSGNTNIGGMDAAKEAVAEVADKVMGSINTGDMNK</sequence>
<gene>
    <name evidence="2" type="ORF">BB558_005790</name>
</gene>
<comment type="caution">
    <text evidence="2">The sequence shown here is derived from an EMBL/GenBank/DDBJ whole genome shotgun (WGS) entry which is preliminary data.</text>
</comment>
<evidence type="ECO:0000256" key="1">
    <source>
        <dbReference type="SAM" id="MobiDB-lite"/>
    </source>
</evidence>
<dbReference type="AlphaFoldDB" id="A0A2U1IZH4"/>
<protein>
    <submittedName>
        <fullName evidence="2">Uncharacterized protein</fullName>
    </submittedName>
</protein>
<evidence type="ECO:0000313" key="3">
    <source>
        <dbReference type="Proteomes" id="UP000245591"/>
    </source>
</evidence>
<dbReference type="Proteomes" id="UP000245591">
    <property type="component" value="Unassembled WGS sequence"/>
</dbReference>
<proteinExistence type="predicted"/>
<feature type="compositionally biased region" description="Low complexity" evidence="1">
    <location>
        <begin position="89"/>
        <end position="102"/>
    </location>
</feature>
<name>A0A2U1IZH4_SMIAN</name>
<evidence type="ECO:0000313" key="2">
    <source>
        <dbReference type="EMBL" id="PVZ98208.1"/>
    </source>
</evidence>
<keyword evidence="3" id="KW-1185">Reference proteome</keyword>
<feature type="region of interest" description="Disordered" evidence="1">
    <location>
        <begin position="74"/>
        <end position="110"/>
    </location>
</feature>
<accession>A0A2U1IZH4</accession>